<dbReference type="PANTHER" id="PTHR21262:SF31">
    <property type="entry name" value="GTP PYROPHOSPHOKINASE"/>
    <property type="match status" value="1"/>
</dbReference>
<dbReference type="GO" id="GO:0015969">
    <property type="term" value="P:guanosine tetraphosphate metabolic process"/>
    <property type="evidence" value="ECO:0007669"/>
    <property type="project" value="InterPro"/>
</dbReference>
<accession>A0A1G2MC21</accession>
<dbReference type="InterPro" id="IPR012676">
    <property type="entry name" value="TGS-like"/>
</dbReference>
<dbReference type="AlphaFoldDB" id="A0A1G2MC21"/>
<dbReference type="Pfam" id="PF13328">
    <property type="entry name" value="HD_4"/>
    <property type="match status" value="1"/>
</dbReference>
<dbReference type="CDD" id="cd01668">
    <property type="entry name" value="TGS_RSH"/>
    <property type="match status" value="1"/>
</dbReference>
<evidence type="ECO:0000256" key="1">
    <source>
        <dbReference type="ARBA" id="ARBA00007476"/>
    </source>
</evidence>
<dbReference type="Gene3D" id="1.10.3210.10">
    <property type="entry name" value="Hypothetical protein af1432"/>
    <property type="match status" value="1"/>
</dbReference>
<evidence type="ECO:0000259" key="3">
    <source>
        <dbReference type="PROSITE" id="PS51880"/>
    </source>
</evidence>
<gene>
    <name evidence="4" type="ORF">A2849_00285</name>
</gene>
<name>A0A1G2MC21_9BACT</name>
<dbReference type="SUPFAM" id="SSF81301">
    <property type="entry name" value="Nucleotidyltransferase"/>
    <property type="match status" value="1"/>
</dbReference>
<dbReference type="SUPFAM" id="SSF109604">
    <property type="entry name" value="HD-domain/PDEase-like"/>
    <property type="match status" value="1"/>
</dbReference>
<evidence type="ECO:0000259" key="2">
    <source>
        <dbReference type="PROSITE" id="PS51831"/>
    </source>
</evidence>
<dbReference type="FunFam" id="1.10.3210.10:FF:000001">
    <property type="entry name" value="GTP pyrophosphokinase RelA"/>
    <property type="match status" value="1"/>
</dbReference>
<dbReference type="PROSITE" id="PS51880">
    <property type="entry name" value="TGS"/>
    <property type="match status" value="1"/>
</dbReference>
<organism evidence="4 5">
    <name type="scientific">Candidatus Taylorbacteria bacterium RIFCSPHIGHO2_01_FULL_51_15</name>
    <dbReference type="NCBI Taxonomy" id="1802304"/>
    <lineage>
        <taxon>Bacteria</taxon>
        <taxon>Candidatus Tayloriibacteriota</taxon>
    </lineage>
</organism>
<dbReference type="PROSITE" id="PS51831">
    <property type="entry name" value="HD"/>
    <property type="match status" value="1"/>
</dbReference>
<comment type="caution">
    <text evidence="4">The sequence shown here is derived from an EMBL/GenBank/DDBJ whole genome shotgun (WGS) entry which is preliminary data.</text>
</comment>
<dbReference type="SMART" id="SM00471">
    <property type="entry name" value="HDc"/>
    <property type="match status" value="1"/>
</dbReference>
<dbReference type="Pfam" id="PF04607">
    <property type="entry name" value="RelA_SpoT"/>
    <property type="match status" value="1"/>
</dbReference>
<dbReference type="Pfam" id="PF02824">
    <property type="entry name" value="TGS"/>
    <property type="match status" value="1"/>
</dbReference>
<dbReference type="CDD" id="cd05399">
    <property type="entry name" value="NT_Rel-Spo_like"/>
    <property type="match status" value="1"/>
</dbReference>
<dbReference type="Proteomes" id="UP000178121">
    <property type="component" value="Unassembled WGS sequence"/>
</dbReference>
<sequence>MPLHEITDLMRSQKVGDIALVGKAYAFAEEAHKGHKRYSGEPYFLHLHETAKLIAELGADAPAVAAGLLHDSIEDVSVKPETIKKEFGSDVLMLVEGVTKLGHLRYSGVDRYSESMRRLFIASSKDLRVLIVKLCDRLHNMRTLQHVPKQKQLRIAKETLEIYAPIAYRLGIRKVNRELEELSFPFAYPAEFERVRKLLNAKKSELLKKLDKFHKSVLKGFARQHVPIISTEERLKGHYSLYMKLRNREWDFEKIYDILAIRVVVKNIEDCYRALGAIHGIWRPLPGRIKDYIAFPKPNGYRSLHTTVFTGSGGVVEIQIRTEEMHRESEYGVALHADYKEQERPQKHGSKKTFFGSLISWRGKSAPEKGKALLHVEDVGSGVPAWVRQLGDLDSTMDEQEFWEHLREDFFKNRIFIFTPKGDVVDLPTDSTSLDFAYAIHSDIGDHLVGAKVNGKLVSIDTRLQNGDIVEILTRKDARVTSKWLTVAKTSIAKKHIRNALSKLK</sequence>
<feature type="domain" description="TGS" evidence="3">
    <location>
        <begin position="413"/>
        <end position="474"/>
    </location>
</feature>
<dbReference type="EMBL" id="MHRI01000009">
    <property type="protein sequence ID" value="OHA21408.1"/>
    <property type="molecule type" value="Genomic_DNA"/>
</dbReference>
<dbReference type="InterPro" id="IPR012675">
    <property type="entry name" value="Beta-grasp_dom_sf"/>
</dbReference>
<dbReference type="SUPFAM" id="SSF81271">
    <property type="entry name" value="TGS-like"/>
    <property type="match status" value="1"/>
</dbReference>
<evidence type="ECO:0000313" key="5">
    <source>
        <dbReference type="Proteomes" id="UP000178121"/>
    </source>
</evidence>
<dbReference type="InterPro" id="IPR006674">
    <property type="entry name" value="HD_domain"/>
</dbReference>
<dbReference type="Gene3D" id="3.30.460.10">
    <property type="entry name" value="Beta Polymerase, domain 2"/>
    <property type="match status" value="1"/>
</dbReference>
<dbReference type="PANTHER" id="PTHR21262">
    <property type="entry name" value="GUANOSINE-3',5'-BIS DIPHOSPHATE 3'-PYROPHOSPHOHYDROLASE"/>
    <property type="match status" value="1"/>
</dbReference>
<protein>
    <recommendedName>
        <fullName evidence="6">TGS domain-containing protein</fullName>
    </recommendedName>
</protein>
<dbReference type="CDD" id="cd00077">
    <property type="entry name" value="HDc"/>
    <property type="match status" value="1"/>
</dbReference>
<dbReference type="FunFam" id="3.10.20.30:FF:000002">
    <property type="entry name" value="GTP pyrophosphokinase (RelA/SpoT)"/>
    <property type="match status" value="1"/>
</dbReference>
<comment type="similarity">
    <text evidence="1">Belongs to the RelA/SpoT family.</text>
</comment>
<dbReference type="InterPro" id="IPR007685">
    <property type="entry name" value="RelA_SpoT"/>
</dbReference>
<dbReference type="GO" id="GO:0005886">
    <property type="term" value="C:plasma membrane"/>
    <property type="evidence" value="ECO:0007669"/>
    <property type="project" value="TreeGrafter"/>
</dbReference>
<proteinExistence type="inferred from homology"/>
<feature type="domain" description="HD" evidence="2">
    <location>
        <begin position="43"/>
        <end position="141"/>
    </location>
</feature>
<dbReference type="InterPro" id="IPR043519">
    <property type="entry name" value="NT_sf"/>
</dbReference>
<dbReference type="InterPro" id="IPR003607">
    <property type="entry name" value="HD/PDEase_dom"/>
</dbReference>
<dbReference type="InterPro" id="IPR004095">
    <property type="entry name" value="TGS"/>
</dbReference>
<evidence type="ECO:0008006" key="6">
    <source>
        <dbReference type="Google" id="ProtNLM"/>
    </source>
</evidence>
<dbReference type="InterPro" id="IPR033655">
    <property type="entry name" value="TGS_RelA/SpoT"/>
</dbReference>
<reference evidence="4 5" key="1">
    <citation type="journal article" date="2016" name="Nat. Commun.">
        <title>Thousands of microbial genomes shed light on interconnected biogeochemical processes in an aquifer system.</title>
        <authorList>
            <person name="Anantharaman K."/>
            <person name="Brown C.T."/>
            <person name="Hug L.A."/>
            <person name="Sharon I."/>
            <person name="Castelle C.J."/>
            <person name="Probst A.J."/>
            <person name="Thomas B.C."/>
            <person name="Singh A."/>
            <person name="Wilkins M.J."/>
            <person name="Karaoz U."/>
            <person name="Brodie E.L."/>
            <person name="Williams K.H."/>
            <person name="Hubbard S.S."/>
            <person name="Banfield J.F."/>
        </authorList>
    </citation>
    <scope>NUCLEOTIDE SEQUENCE [LARGE SCALE GENOMIC DNA]</scope>
</reference>
<dbReference type="SMART" id="SM00954">
    <property type="entry name" value="RelA_SpoT"/>
    <property type="match status" value="1"/>
</dbReference>
<dbReference type="Gene3D" id="3.10.20.30">
    <property type="match status" value="1"/>
</dbReference>
<evidence type="ECO:0000313" key="4">
    <source>
        <dbReference type="EMBL" id="OHA21408.1"/>
    </source>
</evidence>